<proteinExistence type="predicted"/>
<keyword evidence="2 4" id="KW-0238">DNA-binding</keyword>
<dbReference type="SUPFAM" id="SSF48498">
    <property type="entry name" value="Tetracyclin repressor-like, C-terminal domain"/>
    <property type="match status" value="1"/>
</dbReference>
<evidence type="ECO:0000256" key="3">
    <source>
        <dbReference type="ARBA" id="ARBA00023163"/>
    </source>
</evidence>
<accession>A0A2T1N8N0</accession>
<name>A0A2T1N8N0_9FLAO</name>
<dbReference type="Gene3D" id="1.10.10.60">
    <property type="entry name" value="Homeodomain-like"/>
    <property type="match status" value="1"/>
</dbReference>
<keyword evidence="7" id="KW-1185">Reference proteome</keyword>
<evidence type="ECO:0000313" key="7">
    <source>
        <dbReference type="Proteomes" id="UP000238426"/>
    </source>
</evidence>
<dbReference type="GO" id="GO:0003677">
    <property type="term" value="F:DNA binding"/>
    <property type="evidence" value="ECO:0007669"/>
    <property type="project" value="UniProtKB-UniRule"/>
</dbReference>
<dbReference type="PANTHER" id="PTHR47506:SF1">
    <property type="entry name" value="HTH-TYPE TRANSCRIPTIONAL REGULATOR YJDC"/>
    <property type="match status" value="1"/>
</dbReference>
<dbReference type="InterPro" id="IPR001647">
    <property type="entry name" value="HTH_TetR"/>
</dbReference>
<protein>
    <submittedName>
        <fullName evidence="6">TetR/AcrR family transcriptional regulator</fullName>
    </submittedName>
</protein>
<dbReference type="SUPFAM" id="SSF46689">
    <property type="entry name" value="Homeodomain-like"/>
    <property type="match status" value="1"/>
</dbReference>
<comment type="caution">
    <text evidence="6">The sequence shown here is derived from an EMBL/GenBank/DDBJ whole genome shotgun (WGS) entry which is preliminary data.</text>
</comment>
<dbReference type="Proteomes" id="UP000238426">
    <property type="component" value="Unassembled WGS sequence"/>
</dbReference>
<dbReference type="PROSITE" id="PS50977">
    <property type="entry name" value="HTH_TETR_2"/>
    <property type="match status" value="1"/>
</dbReference>
<evidence type="ECO:0000259" key="5">
    <source>
        <dbReference type="PROSITE" id="PS50977"/>
    </source>
</evidence>
<sequence>MPKQEVFNRELVLQQASNVFHHKGYNATSMQDLVDATGLNRSSIYNSFDSKLKLYLECLNSYQTKYQNIMHSILIKAENPFNAIALIFKKYVEEIIADKDRKGCLITNCKSEMANQDVTVNYFLHNNQKETLALFEDLVKKGQEEQLINTNKHPKAYGMYLFSSIQGLRMTGILNQNEHELMELVHITLDTLK</sequence>
<dbReference type="EMBL" id="PXOQ01000009">
    <property type="protein sequence ID" value="PSG88218.1"/>
    <property type="molecule type" value="Genomic_DNA"/>
</dbReference>
<feature type="DNA-binding region" description="H-T-H motif" evidence="4">
    <location>
        <begin position="29"/>
        <end position="48"/>
    </location>
</feature>
<dbReference type="PANTHER" id="PTHR47506">
    <property type="entry name" value="TRANSCRIPTIONAL REGULATORY PROTEIN"/>
    <property type="match status" value="1"/>
</dbReference>
<evidence type="ECO:0000313" key="6">
    <source>
        <dbReference type="EMBL" id="PSG88218.1"/>
    </source>
</evidence>
<dbReference type="Gene3D" id="1.10.357.10">
    <property type="entry name" value="Tetracycline Repressor, domain 2"/>
    <property type="match status" value="1"/>
</dbReference>
<reference evidence="6 7" key="1">
    <citation type="submission" date="2018-03" db="EMBL/GenBank/DDBJ databases">
        <title>Mesoflavibacter sp. HG37 and Mesoflavibacter sp. HG96 sp.nov., two marine bacteria isolated from seawater of Western Pacific Ocean.</title>
        <authorList>
            <person name="Cheng H."/>
            <person name="Wu Y.-H."/>
            <person name="Guo L.-L."/>
            <person name="Xu X.-W."/>
        </authorList>
    </citation>
    <scope>NUCLEOTIDE SEQUENCE [LARGE SCALE GENOMIC DNA]</scope>
    <source>
        <strain evidence="6 7">KCTC 32269</strain>
    </source>
</reference>
<gene>
    <name evidence="6" type="ORF">C7H52_07890</name>
</gene>
<dbReference type="Pfam" id="PF00440">
    <property type="entry name" value="TetR_N"/>
    <property type="match status" value="1"/>
</dbReference>
<evidence type="ECO:0000256" key="1">
    <source>
        <dbReference type="ARBA" id="ARBA00023015"/>
    </source>
</evidence>
<evidence type="ECO:0000256" key="2">
    <source>
        <dbReference type="ARBA" id="ARBA00023125"/>
    </source>
</evidence>
<evidence type="ECO:0000256" key="4">
    <source>
        <dbReference type="PROSITE-ProRule" id="PRU00335"/>
    </source>
</evidence>
<dbReference type="AlphaFoldDB" id="A0A2T1N8N0"/>
<dbReference type="InterPro" id="IPR009057">
    <property type="entry name" value="Homeodomain-like_sf"/>
</dbReference>
<keyword evidence="1" id="KW-0805">Transcription regulation</keyword>
<feature type="domain" description="HTH tetR-type" evidence="5">
    <location>
        <begin position="6"/>
        <end position="66"/>
    </location>
</feature>
<keyword evidence="3" id="KW-0804">Transcription</keyword>
<dbReference type="InterPro" id="IPR036271">
    <property type="entry name" value="Tet_transcr_reg_TetR-rel_C_sf"/>
</dbReference>
<organism evidence="6 7">
    <name type="scientific">Aurantibacter aestuarii</name>
    <dbReference type="NCBI Taxonomy" id="1266046"/>
    <lineage>
        <taxon>Bacteria</taxon>
        <taxon>Pseudomonadati</taxon>
        <taxon>Bacteroidota</taxon>
        <taxon>Flavobacteriia</taxon>
        <taxon>Flavobacteriales</taxon>
        <taxon>Flavobacteriaceae</taxon>
        <taxon>Aurantibacter</taxon>
    </lineage>
</organism>